<evidence type="ECO:0000313" key="2">
    <source>
        <dbReference type="EMBL" id="ARU63898.1"/>
    </source>
</evidence>
<dbReference type="KEGG" id="tum:CBW65_13215"/>
<evidence type="ECO:0000259" key="1">
    <source>
        <dbReference type="SMART" id="SM00881"/>
    </source>
</evidence>
<dbReference type="InterPro" id="IPR036291">
    <property type="entry name" value="NAD(P)-bd_dom_sf"/>
</dbReference>
<evidence type="ECO:0000313" key="3">
    <source>
        <dbReference type="Proteomes" id="UP000195437"/>
    </source>
</evidence>
<dbReference type="Gene3D" id="3.40.50.720">
    <property type="entry name" value="NAD(P)-binding Rossmann-like Domain"/>
    <property type="match status" value="1"/>
</dbReference>
<organism evidence="2 3">
    <name type="scientific">Tumebacillus avium</name>
    <dbReference type="NCBI Taxonomy" id="1903704"/>
    <lineage>
        <taxon>Bacteria</taxon>
        <taxon>Bacillati</taxon>
        <taxon>Bacillota</taxon>
        <taxon>Bacilli</taxon>
        <taxon>Bacillales</taxon>
        <taxon>Alicyclobacillaceae</taxon>
        <taxon>Tumebacillus</taxon>
    </lineage>
</organism>
<name>A0A1Y0ITH0_9BACL</name>
<dbReference type="PANTHER" id="PTHR33303:SF2">
    <property type="entry name" value="COA-BINDING DOMAIN-CONTAINING PROTEIN"/>
    <property type="match status" value="1"/>
</dbReference>
<proteinExistence type="predicted"/>
<dbReference type="Proteomes" id="UP000195437">
    <property type="component" value="Chromosome"/>
</dbReference>
<dbReference type="PANTHER" id="PTHR33303">
    <property type="entry name" value="CYTOPLASMIC PROTEIN-RELATED"/>
    <property type="match status" value="1"/>
</dbReference>
<protein>
    <submittedName>
        <fullName evidence="2">CoA-binding protein</fullName>
    </submittedName>
</protein>
<accession>A0A1Y0ITH0</accession>
<dbReference type="OrthoDB" id="9804695at2"/>
<dbReference type="EMBL" id="CP021434">
    <property type="protein sequence ID" value="ARU63898.1"/>
    <property type="molecule type" value="Genomic_DNA"/>
</dbReference>
<dbReference type="SMART" id="SM00881">
    <property type="entry name" value="CoA_binding"/>
    <property type="match status" value="1"/>
</dbReference>
<feature type="domain" description="CoA-binding" evidence="1">
    <location>
        <begin position="14"/>
        <end position="107"/>
    </location>
</feature>
<dbReference type="SUPFAM" id="SSF51735">
    <property type="entry name" value="NAD(P)-binding Rossmann-fold domains"/>
    <property type="match status" value="1"/>
</dbReference>
<dbReference type="Pfam" id="PF13380">
    <property type="entry name" value="CoA_binding_2"/>
    <property type="match status" value="1"/>
</dbReference>
<sequence>MMYQEPTHDELRKWLTETKIIAVVGLSDKPERTSYLISETMQQRGYRIIPVNPMVEEVLGETSYPTLDDVPEGIDLVNVFRRSEELYSVVEAAIKAGAKRIWAQSGVYDEKAAELAKQNGVEIVMDQCLAVAHTQLVGGKF</sequence>
<reference evidence="3" key="1">
    <citation type="submission" date="2017-05" db="EMBL/GenBank/DDBJ databases">
        <authorList>
            <person name="Sung H."/>
        </authorList>
    </citation>
    <scope>NUCLEOTIDE SEQUENCE [LARGE SCALE GENOMIC DNA]</scope>
    <source>
        <strain evidence="3">AR23208</strain>
    </source>
</reference>
<dbReference type="AlphaFoldDB" id="A0A1Y0ITH0"/>
<keyword evidence="3" id="KW-1185">Reference proteome</keyword>
<dbReference type="InterPro" id="IPR003781">
    <property type="entry name" value="CoA-bd"/>
</dbReference>
<gene>
    <name evidence="2" type="ORF">CBW65_13215</name>
</gene>